<feature type="domain" description="Alginate lyase" evidence="4">
    <location>
        <begin position="167"/>
        <end position="286"/>
    </location>
</feature>
<evidence type="ECO:0000313" key="7">
    <source>
        <dbReference type="Proteomes" id="UP000730618"/>
    </source>
</evidence>
<reference evidence="6 7" key="1">
    <citation type="submission" date="2021-06" db="EMBL/GenBank/DDBJ databases">
        <authorList>
            <person name="Criscuolo A."/>
        </authorList>
    </citation>
    <scope>NUCLEOTIDE SEQUENCE [LARGE SCALE GENOMIC DNA]</scope>
    <source>
        <strain evidence="7">CIP 111802</strain>
    </source>
</reference>
<organism evidence="6 7">
    <name type="scientific">Paenibacillus allorhizosphaerae</name>
    <dbReference type="NCBI Taxonomy" id="2849866"/>
    <lineage>
        <taxon>Bacteria</taxon>
        <taxon>Bacillati</taxon>
        <taxon>Bacillota</taxon>
        <taxon>Bacilli</taxon>
        <taxon>Bacillales</taxon>
        <taxon>Paenibacillaceae</taxon>
        <taxon>Paenibacillus</taxon>
    </lineage>
</organism>
<keyword evidence="3" id="KW-0456">Lyase</keyword>
<keyword evidence="7" id="KW-1185">Reference proteome</keyword>
<evidence type="ECO:0000256" key="3">
    <source>
        <dbReference type="ARBA" id="ARBA00023239"/>
    </source>
</evidence>
<name>A0ABN7TG84_9BACL</name>
<dbReference type="RefSeq" id="WP_218096721.1">
    <property type="nucleotide sequence ID" value="NZ_CAJVCE010000001.1"/>
</dbReference>
<evidence type="ECO:0000259" key="5">
    <source>
        <dbReference type="Pfam" id="PF07940"/>
    </source>
</evidence>
<dbReference type="PANTHER" id="PTHR39210:SF1">
    <property type="entry name" value="HEPARIN-SULFATE LYASE"/>
    <property type="match status" value="1"/>
</dbReference>
<dbReference type="Pfam" id="PF07940">
    <property type="entry name" value="Hepar_II_III_C"/>
    <property type="match status" value="1"/>
</dbReference>
<protein>
    <recommendedName>
        <fullName evidence="8">Alginate lyase family protein</fullName>
    </recommendedName>
</protein>
<dbReference type="Pfam" id="PF05426">
    <property type="entry name" value="Alginate_lyase"/>
    <property type="match status" value="1"/>
</dbReference>
<accession>A0ABN7TG84</accession>
<feature type="domain" description="Heparinase II/III-like C-terminal" evidence="5">
    <location>
        <begin position="371"/>
        <end position="518"/>
    </location>
</feature>
<dbReference type="InterPro" id="IPR012480">
    <property type="entry name" value="Hepar_II_III_C"/>
</dbReference>
<keyword evidence="2" id="KW-0574">Periplasm</keyword>
<evidence type="ECO:0008006" key="8">
    <source>
        <dbReference type="Google" id="ProtNLM"/>
    </source>
</evidence>
<comment type="caution">
    <text evidence="6">The sequence shown here is derived from an EMBL/GenBank/DDBJ whole genome shotgun (WGS) entry which is preliminary data.</text>
</comment>
<evidence type="ECO:0000256" key="2">
    <source>
        <dbReference type="ARBA" id="ARBA00022764"/>
    </source>
</evidence>
<dbReference type="PANTHER" id="PTHR39210">
    <property type="entry name" value="HEPARIN-SULFATE LYASE"/>
    <property type="match status" value="1"/>
</dbReference>
<proteinExistence type="predicted"/>
<dbReference type="InterPro" id="IPR008397">
    <property type="entry name" value="Alginate_lyase_dom"/>
</dbReference>
<dbReference type="EMBL" id="CAJVCE010000001">
    <property type="protein sequence ID" value="CAG7616999.1"/>
    <property type="molecule type" value="Genomic_DNA"/>
</dbReference>
<evidence type="ECO:0000259" key="4">
    <source>
        <dbReference type="Pfam" id="PF05426"/>
    </source>
</evidence>
<gene>
    <name evidence="6" type="ORF">PAECIP111802_00352</name>
</gene>
<evidence type="ECO:0000256" key="1">
    <source>
        <dbReference type="ARBA" id="ARBA00022729"/>
    </source>
</evidence>
<keyword evidence="1" id="KW-0732">Signal</keyword>
<dbReference type="Proteomes" id="UP000730618">
    <property type="component" value="Unassembled WGS sequence"/>
</dbReference>
<evidence type="ECO:0000313" key="6">
    <source>
        <dbReference type="EMBL" id="CAG7616999.1"/>
    </source>
</evidence>
<sequence>MHSSIYSPEFFKQIQEKCGKAEWARQALQKLRKQAEERWDRPFDIPLLGGGWSHDYNCPNEGDRLVLIDRHHHRCPSCGQVWSGSPWDEVAVSHEHGYYSSGTRLMALLFGITGEERAAEWAKRVLLFYAAHYNEFALHDRFGGASKVGGKVMCQTLSESSWLLPMAQAYCILKLHGVLSAEERQMIEQGLLLQVVPLLDGNPMGVSNWQSYHNAAKAWIAAATGRQDLLEQAVNDPDNGFLFQMESSLSDDGFWYEGAWGYHFYTLGAQVQLVMAAQFMGLPLYGNNRFQSMFRAPLQCMFPDGTLPPVHDSGTVNVNQYAPLYEFSSGFFDVGHEVIAASSRDSVEAILFGTSDTTGGKQEESRSAALVELKKAGMMFMKQHSSLQTAMIDYGMHGGYHGHRDKLSLLYYAGGHPWLSDAGMLPYGNAMHEAFFKQTVAHNTVTLGGRSQSEAEGRVVKAEQADNGWIYLETMTEEAYSGAILRRSNILTDKLLVDVFEVSSDREQDVDWIMHTKGLPLTQPDRETAIDTDSGFRIGTKDGYEFLEHSMRWNPENAMSWCRTWKWDNAGFSGDRFEVYGLVQPEGETEEIMLAESPAMPSIGKHSTLIRRRRGVKSTRFITILRACREGEGSLKVELVGEKTNSGSMIRITFPDGSIQNL</sequence>